<proteinExistence type="predicted"/>
<name>A0A6B8M2D7_9HYPH</name>
<organism evidence="1 2">
    <name type="scientific">Methylocystis parvus</name>
    <dbReference type="NCBI Taxonomy" id="134"/>
    <lineage>
        <taxon>Bacteria</taxon>
        <taxon>Pseudomonadati</taxon>
        <taxon>Pseudomonadota</taxon>
        <taxon>Alphaproteobacteria</taxon>
        <taxon>Hyphomicrobiales</taxon>
        <taxon>Methylocystaceae</taxon>
        <taxon>Methylocystis</taxon>
    </lineage>
</organism>
<protein>
    <submittedName>
        <fullName evidence="1">PAS domain-containing protein</fullName>
    </submittedName>
</protein>
<dbReference type="RefSeq" id="WP_016922013.1">
    <property type="nucleotide sequence ID" value="NZ_CP044331.1"/>
</dbReference>
<evidence type="ECO:0000313" key="1">
    <source>
        <dbReference type="EMBL" id="QGM99017.1"/>
    </source>
</evidence>
<dbReference type="EMBL" id="CP044331">
    <property type="protein sequence ID" value="QGM99017.1"/>
    <property type="molecule type" value="Genomic_DNA"/>
</dbReference>
<dbReference type="Pfam" id="PF07310">
    <property type="entry name" value="PAS_5"/>
    <property type="match status" value="1"/>
</dbReference>
<gene>
    <name evidence="1" type="ORF">F7D14_17025</name>
</gene>
<dbReference type="InterPro" id="IPR009922">
    <property type="entry name" value="DUF1457"/>
</dbReference>
<accession>A0A6B8M2D7</accession>
<dbReference type="AlphaFoldDB" id="A0A6B8M2D7"/>
<evidence type="ECO:0000313" key="2">
    <source>
        <dbReference type="Proteomes" id="UP000422569"/>
    </source>
</evidence>
<sequence>MRQQVSKDLFAYWRELKGARAAPDRSDIDPAAIRHILADTFIIEIDVDCRFPLRLSGGRIDALWMEERKGASFLELWRPEDRRGASAALLTVVEGVTPVVAGVRTHAQGHAPLELEMILLPLRHFGKTHSRVLGALSPVYQPDWLGQLRAAPLEMISMRVLDAKEARPSSSNYRSFQPPRTALRHPRLVIYDGDKL</sequence>
<keyword evidence="2" id="KW-1185">Reference proteome</keyword>
<dbReference type="PIRSF" id="PIRSF031878">
    <property type="entry name" value="UCP031878"/>
    <property type="match status" value="1"/>
</dbReference>
<dbReference type="Proteomes" id="UP000422569">
    <property type="component" value="Chromosome"/>
</dbReference>
<reference evidence="1 2" key="1">
    <citation type="submission" date="2019-09" db="EMBL/GenBank/DDBJ databases">
        <title>Isolation and complete genome sequencing of Methylocystis species.</title>
        <authorList>
            <person name="Rumah B.L."/>
            <person name="Stead C.E."/>
            <person name="Stevens B.C."/>
            <person name="Minton N.P."/>
            <person name="Grosse-Honebrink A."/>
            <person name="Zhang Y."/>
        </authorList>
    </citation>
    <scope>NUCLEOTIDE SEQUENCE [LARGE SCALE GENOMIC DNA]</scope>
    <source>
        <strain evidence="1 2">BRCS2</strain>
    </source>
</reference>
<dbReference type="KEGG" id="mpar:F7D14_17025"/>